<reference evidence="2 3" key="1">
    <citation type="submission" date="2019-04" db="EMBL/GenBank/DDBJ databases">
        <title>Draft genome sequence of Gemmobacter aestuarii sp. nov.</title>
        <authorList>
            <person name="Hameed A."/>
            <person name="Lin S.-Y."/>
            <person name="Shahina M."/>
            <person name="Lai W.-A."/>
            <person name="Young C.-C."/>
        </authorList>
    </citation>
    <scope>NUCLEOTIDE SEQUENCE [LARGE SCALE GENOMIC DNA]</scope>
    <source>
        <strain evidence="2 3">CC-PW-75</strain>
    </source>
</reference>
<feature type="transmembrane region" description="Helical" evidence="1">
    <location>
        <begin position="12"/>
        <end position="36"/>
    </location>
</feature>
<proteinExistence type="predicted"/>
<comment type="caution">
    <text evidence="2">The sequence shown here is derived from an EMBL/GenBank/DDBJ whole genome shotgun (WGS) entry which is preliminary data.</text>
</comment>
<dbReference type="Proteomes" id="UP000309450">
    <property type="component" value="Unassembled WGS sequence"/>
</dbReference>
<accession>A0A4S3MJE3</accession>
<evidence type="ECO:0000313" key="3">
    <source>
        <dbReference type="Proteomes" id="UP000309450"/>
    </source>
</evidence>
<protein>
    <recommendedName>
        <fullName evidence="4">Pilus assembly protein</fullName>
    </recommendedName>
</protein>
<sequence length="61" mass="6092">MLVSKFLKREDGAVTVDWFVLTASVVGLALVVVVGLSDGMETSSAQLGGDIAAAAADANPG</sequence>
<keyword evidence="1" id="KW-1133">Transmembrane helix</keyword>
<keyword evidence="1" id="KW-0472">Membrane</keyword>
<organism evidence="2 3">
    <name type="scientific">Aliigemmobacter aestuarii</name>
    <dbReference type="NCBI Taxonomy" id="1445661"/>
    <lineage>
        <taxon>Bacteria</taxon>
        <taxon>Pseudomonadati</taxon>
        <taxon>Pseudomonadota</taxon>
        <taxon>Alphaproteobacteria</taxon>
        <taxon>Rhodobacterales</taxon>
        <taxon>Paracoccaceae</taxon>
        <taxon>Aliigemmobacter</taxon>
    </lineage>
</organism>
<evidence type="ECO:0000313" key="2">
    <source>
        <dbReference type="EMBL" id="THD81497.1"/>
    </source>
</evidence>
<dbReference type="AlphaFoldDB" id="A0A4S3MJE3"/>
<dbReference type="EMBL" id="SSND01000005">
    <property type="protein sequence ID" value="THD81497.1"/>
    <property type="molecule type" value="Genomic_DNA"/>
</dbReference>
<keyword evidence="1" id="KW-0812">Transmembrane</keyword>
<evidence type="ECO:0000256" key="1">
    <source>
        <dbReference type="SAM" id="Phobius"/>
    </source>
</evidence>
<evidence type="ECO:0008006" key="4">
    <source>
        <dbReference type="Google" id="ProtNLM"/>
    </source>
</evidence>
<gene>
    <name evidence="2" type="ORF">E7811_16425</name>
</gene>
<keyword evidence="3" id="KW-1185">Reference proteome</keyword>
<name>A0A4S3MJE3_9RHOB</name>